<dbReference type="AlphaFoldDB" id="D0I6H5"/>
<dbReference type="EMBL" id="ADAQ01000011">
    <property type="protein sequence ID" value="EEY72244.1"/>
    <property type="molecule type" value="Genomic_DNA"/>
</dbReference>
<reference evidence="1 2" key="1">
    <citation type="submission" date="2009-10" db="EMBL/GenBank/DDBJ databases">
        <authorList>
            <consortium name="Los Alamos National Laboratory (LANL)"/>
            <consortium name="National Microbial Pathogen Data Resource (NMPDR)"/>
            <person name="Saunders E.H."/>
            <person name="Munk A.C."/>
            <person name="Tapia R."/>
            <person name="Green L."/>
            <person name="Rogers Y."/>
            <person name="Detter J.C."/>
            <person name="Bruce D."/>
            <person name="Brettin T.S."/>
            <person name="Colwell R.R."/>
            <person name="Huq A."/>
            <person name="Grim C.J."/>
            <person name="Hasan N.A."/>
            <person name="Bartels D."/>
            <person name="Vonstein V."/>
        </authorList>
    </citation>
    <scope>NUCLEOTIDE SEQUENCE [LARGE SCALE GENOMIC DNA]</scope>
    <source>
        <strain evidence="1 2">CIP 101886</strain>
    </source>
</reference>
<comment type="caution">
    <text evidence="1">The sequence shown here is derived from an EMBL/GenBank/DDBJ whole genome shotgun (WGS) entry which is preliminary data.</text>
</comment>
<sequence>MKDTLSHNGGYPYCRQSSEEMRPLSVKVQAEKTHDKYYTYDALHQVFHYIVL</sequence>
<protein>
    <submittedName>
        <fullName evidence="1">Uncharacterized protein</fullName>
    </submittedName>
</protein>
<organism evidence="1 2">
    <name type="scientific">Grimontia hollisae CIP 101886</name>
    <dbReference type="NCBI Taxonomy" id="675812"/>
    <lineage>
        <taxon>Bacteria</taxon>
        <taxon>Pseudomonadati</taxon>
        <taxon>Pseudomonadota</taxon>
        <taxon>Gammaproteobacteria</taxon>
        <taxon>Vibrionales</taxon>
        <taxon>Vibrionaceae</taxon>
        <taxon>Grimontia</taxon>
    </lineage>
</organism>
<dbReference type="Proteomes" id="UP000003604">
    <property type="component" value="Unassembled WGS sequence"/>
</dbReference>
<evidence type="ECO:0000313" key="1">
    <source>
        <dbReference type="EMBL" id="EEY72244.1"/>
    </source>
</evidence>
<proteinExistence type="predicted"/>
<gene>
    <name evidence="1" type="ORF">VHA_001342</name>
</gene>
<accession>D0I6H5</accession>
<keyword evidence="2" id="KW-1185">Reference proteome</keyword>
<name>D0I6H5_GRIHO</name>
<evidence type="ECO:0000313" key="2">
    <source>
        <dbReference type="Proteomes" id="UP000003604"/>
    </source>
</evidence>